<organism evidence="2 3">
    <name type="scientific">Persicobacter diffluens</name>
    <dbReference type="NCBI Taxonomy" id="981"/>
    <lineage>
        <taxon>Bacteria</taxon>
        <taxon>Pseudomonadati</taxon>
        <taxon>Bacteroidota</taxon>
        <taxon>Cytophagia</taxon>
        <taxon>Cytophagales</taxon>
        <taxon>Persicobacteraceae</taxon>
        <taxon>Persicobacter</taxon>
    </lineage>
</organism>
<feature type="transmembrane region" description="Helical" evidence="1">
    <location>
        <begin position="343"/>
        <end position="363"/>
    </location>
</feature>
<evidence type="ECO:0000313" key="2">
    <source>
        <dbReference type="EMBL" id="GJM63438.1"/>
    </source>
</evidence>
<evidence type="ECO:0000256" key="1">
    <source>
        <dbReference type="SAM" id="Phobius"/>
    </source>
</evidence>
<keyword evidence="3" id="KW-1185">Reference proteome</keyword>
<dbReference type="EMBL" id="BQKE01000003">
    <property type="protein sequence ID" value="GJM63438.1"/>
    <property type="molecule type" value="Genomic_DNA"/>
</dbReference>
<protein>
    <recommendedName>
        <fullName evidence="4">Cyclic nucleotide-binding domain-containing protein</fullName>
    </recommendedName>
</protein>
<dbReference type="Gene3D" id="1.25.10.10">
    <property type="entry name" value="Leucine-rich Repeat Variant"/>
    <property type="match status" value="1"/>
</dbReference>
<comment type="caution">
    <text evidence="2">The sequence shown here is derived from an EMBL/GenBank/DDBJ whole genome shotgun (WGS) entry which is preliminary data.</text>
</comment>
<dbReference type="Proteomes" id="UP001310022">
    <property type="component" value="Unassembled WGS sequence"/>
</dbReference>
<feature type="transmembrane region" description="Helical" evidence="1">
    <location>
        <begin position="240"/>
        <end position="263"/>
    </location>
</feature>
<feature type="transmembrane region" description="Helical" evidence="1">
    <location>
        <begin position="33"/>
        <end position="52"/>
    </location>
</feature>
<name>A0AAN4W2J3_9BACT</name>
<feature type="transmembrane region" description="Helical" evidence="1">
    <location>
        <begin position="194"/>
        <end position="219"/>
    </location>
</feature>
<gene>
    <name evidence="2" type="ORF">PEDI_39900</name>
</gene>
<feature type="transmembrane region" description="Helical" evidence="1">
    <location>
        <begin position="275"/>
        <end position="294"/>
    </location>
</feature>
<evidence type="ECO:0000313" key="3">
    <source>
        <dbReference type="Proteomes" id="UP001310022"/>
    </source>
</evidence>
<accession>A0AAN4W2J3</accession>
<proteinExistence type="predicted"/>
<sequence>MGEERKEHREIKEYKINTELHLFRKMSLKKSQLLTYGLLLSLGLLLYEVQWFYELFFQYEVKDILLNVGLSIPLFWVGTNIFSLIQNRFNFPLCHLYLILLLTAFYRGLIPEIHHIPLLIEGTHYLPYTLFGPLFWQLHQMLTEQLGEMYTDHARLAKEGNPVTVIRLLFAALLFGLLAFFGEDALVFCQQNTIAFGWQIGMLIILGVYWGKVPAFGAFRQNLMRLNEEHSAWGLLKQGFFRKLILLVAFSFSVYIVFQWVFWDIFVQRYLNDYLGLRVFYGLLALALPLQLVMEYFARPSLNRRFGVAFPINITAGLFVVLAGITAAIGWQFGADPNEPTHLLYFLLILFNLFVSQLIFWGLSQPSLKIYTLTNHALLRLDYVNRINRIGMVLGGCLALVYIFWWKDHEYFQEYLAHLLMFIPCVGLFIMSKLVYSRYQKALKEAIQRDKPEAPKSALVTESMEDIILRKLEQFPTPFFGNLLLEYNYLEGEKFLRKQAEEQYQGPLEGLLLGQFRWRAMIEVLPHLLARMNTDRFSFSEYQWKTKVVTEDLERFKYKCEHLLFGFQMSDSQLPHERRKGAYLLARASEEEQHRFFPKLFLDDDFWVRKAAAEAAVGISDTTVQRQLLQLLEEESLHHTIAHTVSASSQDWMGVLKSFFEMPGQKETVKIGIVGIYGALKSEEAIDELLELLEYPQPAVALRALEKLVESKTNLSKGKHLKIRREIMEYVQVALWNFQAIEDIQNAKGDKALAEAMDEEIYSTYNRILNLLALIFDSQSIALVRINLFSKVYEQHSYALELLEWLLDEELQVLLLPVMGKSEPQDKLKKLKDFYLTKPLAYEELLRTLVLRDYRFINRWTKAVAMQLLKGKQDPENEKLYLANLINPDALLAETAAQCLKSINEELFTLSADRFVSHPHFAGRALLGEEDQQTFLSQFDKIKLLQSTQYFRSAGGMDLRPLAAAMREYPIVSGPGVWAGRSEEIGAYLVVDGAVALSVGEEKWTLEKGDLFLPFENISPDLPAQLQGLADGRLFYIPSAQLVQQLMANEALTLLLINRTTEVLNSQSEVYA</sequence>
<dbReference type="AlphaFoldDB" id="A0AAN4W2J3"/>
<feature type="transmembrane region" description="Helical" evidence="1">
    <location>
        <begin position="64"/>
        <end position="85"/>
    </location>
</feature>
<feature type="transmembrane region" description="Helical" evidence="1">
    <location>
        <begin position="417"/>
        <end position="436"/>
    </location>
</feature>
<reference evidence="2 3" key="1">
    <citation type="submission" date="2021-12" db="EMBL/GenBank/DDBJ databases">
        <title>Genome sequencing of bacteria with rrn-lacking chromosome and rrn-plasmid.</title>
        <authorList>
            <person name="Anda M."/>
            <person name="Iwasaki W."/>
        </authorList>
    </citation>
    <scope>NUCLEOTIDE SEQUENCE [LARGE SCALE GENOMIC DNA]</scope>
    <source>
        <strain evidence="2 3">NBRC 15940</strain>
    </source>
</reference>
<feature type="transmembrane region" description="Helical" evidence="1">
    <location>
        <begin position="164"/>
        <end position="182"/>
    </location>
</feature>
<keyword evidence="1" id="KW-1133">Transmembrane helix</keyword>
<feature type="transmembrane region" description="Helical" evidence="1">
    <location>
        <begin position="125"/>
        <end position="143"/>
    </location>
</feature>
<keyword evidence="1" id="KW-0812">Transmembrane</keyword>
<keyword evidence="1" id="KW-0472">Membrane</keyword>
<feature type="transmembrane region" description="Helical" evidence="1">
    <location>
        <begin position="387"/>
        <end position="405"/>
    </location>
</feature>
<feature type="transmembrane region" description="Helical" evidence="1">
    <location>
        <begin position="92"/>
        <end position="110"/>
    </location>
</feature>
<evidence type="ECO:0008006" key="4">
    <source>
        <dbReference type="Google" id="ProtNLM"/>
    </source>
</evidence>
<dbReference type="InterPro" id="IPR011989">
    <property type="entry name" value="ARM-like"/>
</dbReference>
<feature type="transmembrane region" description="Helical" evidence="1">
    <location>
        <begin position="306"/>
        <end position="331"/>
    </location>
</feature>